<accession>A0A1N6XWU9</accession>
<dbReference type="STRING" id="49186.SAMN05421647_1186"/>
<dbReference type="AlphaFoldDB" id="A0A1N6XWU9"/>
<evidence type="ECO:0008006" key="3">
    <source>
        <dbReference type="Google" id="ProtNLM"/>
    </source>
</evidence>
<dbReference type="EMBL" id="FTMN01000018">
    <property type="protein sequence ID" value="SIR06828.1"/>
    <property type="molecule type" value="Genomic_DNA"/>
</dbReference>
<dbReference type="Proteomes" id="UP000186895">
    <property type="component" value="Unassembled WGS sequence"/>
</dbReference>
<evidence type="ECO:0000313" key="1">
    <source>
        <dbReference type="EMBL" id="SIR06828.1"/>
    </source>
</evidence>
<name>A0A1N6XWU9_9GAMM</name>
<dbReference type="RefSeq" id="WP_076466461.1">
    <property type="nucleotide sequence ID" value="NZ_FTMN01000018.1"/>
</dbReference>
<protein>
    <recommendedName>
        <fullName evidence="3">Plasmid-related protein</fullName>
    </recommendedName>
</protein>
<evidence type="ECO:0000313" key="2">
    <source>
        <dbReference type="Proteomes" id="UP000186895"/>
    </source>
</evidence>
<reference evidence="1 2" key="1">
    <citation type="submission" date="2017-01" db="EMBL/GenBank/DDBJ databases">
        <authorList>
            <person name="Mah S.A."/>
            <person name="Swanson W.J."/>
            <person name="Moy G.W."/>
            <person name="Vacquier V.D."/>
        </authorList>
    </citation>
    <scope>NUCLEOTIDE SEQUENCE [LARGE SCALE GENOMIC DNA]</scope>
    <source>
        <strain evidence="1 2">DSM 7027</strain>
    </source>
</reference>
<gene>
    <name evidence="1" type="ORF">SAMN05421647_1186</name>
</gene>
<organism evidence="1 2">
    <name type="scientific">Marinobacterium stanieri</name>
    <dbReference type="NCBI Taxonomy" id="49186"/>
    <lineage>
        <taxon>Bacteria</taxon>
        <taxon>Pseudomonadati</taxon>
        <taxon>Pseudomonadota</taxon>
        <taxon>Gammaproteobacteria</taxon>
        <taxon>Oceanospirillales</taxon>
        <taxon>Oceanospirillaceae</taxon>
        <taxon>Marinobacterium</taxon>
    </lineage>
</organism>
<sequence>MTIEDSLLDRFGPLLSLPQLATVLDRSPEGLRISLRSNNYWATEINQARLRIGRRVYFRTSQIAELLDSDQLSGDRG</sequence>
<keyword evidence="2" id="KW-1185">Reference proteome</keyword>
<proteinExistence type="predicted"/>